<sequence length="296" mass="34792">MNINDFKYSMRRRMQVIAYRMTSPTFMSKVYFRLVLKKKLNLTAPKTFNEKIQLYKLKYCPNNKRIIECTDKYRIRNYLKEKNLMSYAVPCIGYWERVSDIPWAELPNQFVLKCNHGCAYNIICANKNELNILEAKKQLSKWLHEDFSEFNAEPHYSHIKRGIICEEYLGDGNNDFLIDYKIHCFNGEPVFVLICSGRAQRSAEYIYYDLNWNELPYSNTESSHFSKPSSFSEMIDVCKIVAQDFPFVRVDFYEIKGRPYIGELTFVPAGGLDNTIPYEADVEIGKMFDVGKLEKC</sequence>
<dbReference type="InterPro" id="IPR029465">
    <property type="entry name" value="ATPgrasp_TupA"/>
</dbReference>
<reference evidence="1 2" key="1">
    <citation type="submission" date="2018-08" db="EMBL/GenBank/DDBJ databases">
        <title>A genome reference for cultivated species of the human gut microbiota.</title>
        <authorList>
            <person name="Zou Y."/>
            <person name="Xue W."/>
            <person name="Luo G."/>
        </authorList>
    </citation>
    <scope>NUCLEOTIDE SEQUENCE [LARGE SCALE GENOMIC DNA]</scope>
    <source>
        <strain evidence="1 2">OM02-12</strain>
    </source>
</reference>
<evidence type="ECO:0000313" key="1">
    <source>
        <dbReference type="EMBL" id="RGO47172.1"/>
    </source>
</evidence>
<dbReference type="AlphaFoldDB" id="A0A3E5GPH6"/>
<proteinExistence type="predicted"/>
<dbReference type="EMBL" id="QSVQ01000023">
    <property type="protein sequence ID" value="RGO47172.1"/>
    <property type="molecule type" value="Genomic_DNA"/>
</dbReference>
<comment type="caution">
    <text evidence="1">The sequence shown here is derived from an EMBL/GenBank/DDBJ whole genome shotgun (WGS) entry which is preliminary data.</text>
</comment>
<keyword evidence="1" id="KW-0808">Transferase</keyword>
<dbReference type="GO" id="GO:0016740">
    <property type="term" value="F:transferase activity"/>
    <property type="evidence" value="ECO:0007669"/>
    <property type="project" value="UniProtKB-KW"/>
</dbReference>
<accession>A0A3E5GPH6</accession>
<dbReference type="Pfam" id="PF14305">
    <property type="entry name" value="ATPgrasp_TupA"/>
    <property type="match status" value="1"/>
</dbReference>
<organism evidence="1 2">
    <name type="scientific">Dorea formicigenerans</name>
    <dbReference type="NCBI Taxonomy" id="39486"/>
    <lineage>
        <taxon>Bacteria</taxon>
        <taxon>Bacillati</taxon>
        <taxon>Bacillota</taxon>
        <taxon>Clostridia</taxon>
        <taxon>Lachnospirales</taxon>
        <taxon>Lachnospiraceae</taxon>
        <taxon>Dorea</taxon>
    </lineage>
</organism>
<dbReference type="Proteomes" id="UP000261055">
    <property type="component" value="Unassembled WGS sequence"/>
</dbReference>
<gene>
    <name evidence="1" type="ORF">DXB12_14885</name>
</gene>
<protein>
    <submittedName>
        <fullName evidence="1">Glycosyl transferase</fullName>
    </submittedName>
</protein>
<name>A0A3E5GPH6_9FIRM</name>
<dbReference type="RefSeq" id="WP_117614202.1">
    <property type="nucleotide sequence ID" value="NZ_QSVQ01000023.1"/>
</dbReference>
<keyword evidence="2" id="KW-1185">Reference proteome</keyword>
<evidence type="ECO:0000313" key="2">
    <source>
        <dbReference type="Proteomes" id="UP000261055"/>
    </source>
</evidence>